<dbReference type="NCBIfam" id="TIGR00702">
    <property type="entry name" value="YcaO-type kinase domain"/>
    <property type="match status" value="1"/>
</dbReference>
<comment type="caution">
    <text evidence="3">The sequence shown here is derived from an EMBL/GenBank/DDBJ whole genome shotgun (WGS) entry which is preliminary data.</text>
</comment>
<dbReference type="PANTHER" id="PTHR37809">
    <property type="entry name" value="RIBOSOMAL PROTEIN S12 METHYLTHIOTRANSFERASE ACCESSORY FACTOR YCAO"/>
    <property type="match status" value="1"/>
</dbReference>
<evidence type="ECO:0000313" key="3">
    <source>
        <dbReference type="EMBL" id="HHI96812.1"/>
    </source>
</evidence>
<accession>A0A7V5U247</accession>
<evidence type="ECO:0000259" key="2">
    <source>
        <dbReference type="PROSITE" id="PS51664"/>
    </source>
</evidence>
<feature type="repeat" description="TPR" evidence="1">
    <location>
        <begin position="490"/>
        <end position="523"/>
    </location>
</feature>
<dbReference type="Pfam" id="PF13424">
    <property type="entry name" value="TPR_12"/>
    <property type="match status" value="1"/>
</dbReference>
<feature type="repeat" description="TPR" evidence="1">
    <location>
        <begin position="524"/>
        <end position="557"/>
    </location>
</feature>
<dbReference type="Proteomes" id="UP000886101">
    <property type="component" value="Unassembled WGS sequence"/>
</dbReference>
<dbReference type="InterPro" id="IPR019734">
    <property type="entry name" value="TPR_rpt"/>
</dbReference>
<dbReference type="SMART" id="SM00028">
    <property type="entry name" value="TPR"/>
    <property type="match status" value="4"/>
</dbReference>
<name>A0A7V5U247_9BACT</name>
<dbReference type="PROSITE" id="PS50005">
    <property type="entry name" value="TPR"/>
    <property type="match status" value="3"/>
</dbReference>
<keyword evidence="1" id="KW-0802">TPR repeat</keyword>
<organism evidence="3">
    <name type="scientific">Thermodesulfatator atlanticus</name>
    <dbReference type="NCBI Taxonomy" id="501497"/>
    <lineage>
        <taxon>Bacteria</taxon>
        <taxon>Pseudomonadati</taxon>
        <taxon>Thermodesulfobacteriota</taxon>
        <taxon>Thermodesulfobacteria</taxon>
        <taxon>Thermodesulfobacteriales</taxon>
        <taxon>Thermodesulfatatoraceae</taxon>
        <taxon>Thermodesulfatator</taxon>
    </lineage>
</organism>
<evidence type="ECO:0000256" key="1">
    <source>
        <dbReference type="PROSITE-ProRule" id="PRU00339"/>
    </source>
</evidence>
<gene>
    <name evidence="3" type="ORF">ENJ96_03075</name>
</gene>
<dbReference type="Gene3D" id="3.30.40.250">
    <property type="match status" value="1"/>
</dbReference>
<proteinExistence type="predicted"/>
<dbReference type="SUPFAM" id="SSF48452">
    <property type="entry name" value="TPR-like"/>
    <property type="match status" value="1"/>
</dbReference>
<dbReference type="InterPro" id="IPR003776">
    <property type="entry name" value="YcaO-like_dom"/>
</dbReference>
<dbReference type="EMBL" id="DROK01000090">
    <property type="protein sequence ID" value="HHI96812.1"/>
    <property type="molecule type" value="Genomic_DNA"/>
</dbReference>
<dbReference type="Pfam" id="PF02624">
    <property type="entry name" value="YcaO"/>
    <property type="match status" value="1"/>
</dbReference>
<dbReference type="InterPro" id="IPR011990">
    <property type="entry name" value="TPR-like_helical_dom_sf"/>
</dbReference>
<dbReference type="AlphaFoldDB" id="A0A7V5U247"/>
<dbReference type="PROSITE" id="PS51664">
    <property type="entry name" value="YCAO"/>
    <property type="match status" value="1"/>
</dbReference>
<dbReference type="Gene3D" id="3.30.1330.230">
    <property type="match status" value="1"/>
</dbReference>
<feature type="repeat" description="TPR" evidence="1">
    <location>
        <begin position="420"/>
        <end position="453"/>
    </location>
</feature>
<dbReference type="Gene3D" id="1.25.40.10">
    <property type="entry name" value="Tetratricopeptide repeat domain"/>
    <property type="match status" value="1"/>
</dbReference>
<dbReference type="PANTHER" id="PTHR37809:SF1">
    <property type="entry name" value="RIBOSOMAL PROTEIN S12 METHYLTHIOTRANSFERASE ACCESSORY FACTOR YCAO"/>
    <property type="match status" value="1"/>
</dbReference>
<feature type="domain" description="YcaO" evidence="2">
    <location>
        <begin position="74"/>
        <end position="378"/>
    </location>
</feature>
<protein>
    <submittedName>
        <fullName evidence="3">Tetratricopeptide repeat protein</fullName>
    </submittedName>
</protein>
<sequence>MWEKIWAPSPKKRADKAALPEETIAYVRERLLSAGTQIFQELKRIDKGRLGIPVYLSIYGAEGLALTGNLKQMGKGSTEALAQASALMELVERYSLFRFIKKTPFPVFSYQDVEGQALSLEELFGSVEDPDEDQEASRLFWDYVRKIPFHFARGLDVRRKKEILLPVYWFWLLYEYNGSAAGNTYAEAAVQGTCELIERHTSALASRSQNPFKKIVVDQISEEARGLISCYERLGVKLYLRDFTFGFPVPTIGALAYDPSTFPARSEIVYTAGTATSPERALIRALTEVAQLAGDFDTEGKYLESGLPKYDTLEEAALVLDFDGEVPLSTLPDLSSADHREELEKLAQSLADLGYNLYLLDVSAPELQLPAVYMIIPGIHFRDRIFLSPLYQLVRTVALWLPPEEALAILKDIAQAIDRYYVTSYLGQVLAKMERWSEALEAFETALKLAPPREDVPALYCHLAHTAYQAGQLDLAEKFAKEGIERAPLPEFFNLLGTIKFKKGLIPEALEAYFQAVALNPQAAVDYANIGACLLALGFDQEAEEYFQNAQMLDPTLDIERFRAVKTKERSGHV</sequence>
<reference evidence="3" key="1">
    <citation type="journal article" date="2020" name="mSystems">
        <title>Genome- and Community-Level Interaction Insights into Carbon Utilization and Element Cycling Functions of Hydrothermarchaeota in Hydrothermal Sediment.</title>
        <authorList>
            <person name="Zhou Z."/>
            <person name="Liu Y."/>
            <person name="Xu W."/>
            <person name="Pan J."/>
            <person name="Luo Z.H."/>
            <person name="Li M."/>
        </authorList>
    </citation>
    <scope>NUCLEOTIDE SEQUENCE [LARGE SCALE GENOMIC DNA]</scope>
    <source>
        <strain evidence="3">HyVt-533</strain>
    </source>
</reference>
<dbReference type="Gene3D" id="3.30.160.660">
    <property type="match status" value="1"/>
</dbReference>